<keyword evidence="4" id="KW-1185">Reference proteome</keyword>
<evidence type="ECO:0000256" key="1">
    <source>
        <dbReference type="SAM" id="MobiDB-lite"/>
    </source>
</evidence>
<accession>A0A6I4MKZ5</accession>
<protein>
    <recommendedName>
        <fullName evidence="5">MFS transporter</fullName>
    </recommendedName>
</protein>
<dbReference type="Proteomes" id="UP000462055">
    <property type="component" value="Unassembled WGS sequence"/>
</dbReference>
<dbReference type="AlphaFoldDB" id="A0A6I4MKZ5"/>
<organism evidence="3 4">
    <name type="scientific">Actinomadura physcomitrii</name>
    <dbReference type="NCBI Taxonomy" id="2650748"/>
    <lineage>
        <taxon>Bacteria</taxon>
        <taxon>Bacillati</taxon>
        <taxon>Actinomycetota</taxon>
        <taxon>Actinomycetes</taxon>
        <taxon>Streptosporangiales</taxon>
        <taxon>Thermomonosporaceae</taxon>
        <taxon>Actinomadura</taxon>
    </lineage>
</organism>
<evidence type="ECO:0000313" key="4">
    <source>
        <dbReference type="Proteomes" id="UP000462055"/>
    </source>
</evidence>
<name>A0A6I4MKZ5_9ACTN</name>
<evidence type="ECO:0000313" key="3">
    <source>
        <dbReference type="EMBL" id="MWA05590.1"/>
    </source>
</evidence>
<keyword evidence="2" id="KW-1133">Transmembrane helix</keyword>
<proteinExistence type="predicted"/>
<comment type="caution">
    <text evidence="3">The sequence shown here is derived from an EMBL/GenBank/DDBJ whole genome shotgun (WGS) entry which is preliminary data.</text>
</comment>
<keyword evidence="2" id="KW-0812">Transmembrane</keyword>
<keyword evidence="2" id="KW-0472">Membrane</keyword>
<evidence type="ECO:0000256" key="2">
    <source>
        <dbReference type="SAM" id="Phobius"/>
    </source>
</evidence>
<reference evidence="3" key="1">
    <citation type="submission" date="2019-12" db="EMBL/GenBank/DDBJ databases">
        <title>Actinomadura physcomitrii sp. nov., a novel actinomycete isolated from moss [Physcomitrium sphaericum (Ludw) Fuernr].</title>
        <authorList>
            <person name="Zhuang X."/>
        </authorList>
    </citation>
    <scope>NUCLEOTIDE SEQUENCE [LARGE SCALE GENOMIC DNA]</scope>
    <source>
        <strain evidence="3">LD22</strain>
    </source>
</reference>
<gene>
    <name evidence="3" type="ORF">F8568_035560</name>
</gene>
<feature type="region of interest" description="Disordered" evidence="1">
    <location>
        <begin position="95"/>
        <end position="116"/>
    </location>
</feature>
<dbReference type="RefSeq" id="WP_151598020.1">
    <property type="nucleotide sequence ID" value="NZ_WBMS02000039.1"/>
</dbReference>
<sequence>MLRHLGQDDPDGQPAAPSLHLVLRRAAAQRVLQGRWQALIASIAPERERPRWFAFFGSSWGVAQPAVPGLAALAGGAMPVAAAAFLVVPPALRRAGPTRDRTAGPAAAVEPVADRS</sequence>
<feature type="transmembrane region" description="Helical" evidence="2">
    <location>
        <begin position="70"/>
        <end position="92"/>
    </location>
</feature>
<dbReference type="EMBL" id="WBMS02000039">
    <property type="protein sequence ID" value="MWA05590.1"/>
    <property type="molecule type" value="Genomic_DNA"/>
</dbReference>
<evidence type="ECO:0008006" key="5">
    <source>
        <dbReference type="Google" id="ProtNLM"/>
    </source>
</evidence>